<evidence type="ECO:0000313" key="2">
    <source>
        <dbReference type="Proteomes" id="UP000420635"/>
    </source>
</evidence>
<dbReference type="AlphaFoldDB" id="A0A646HL80"/>
<dbReference type="Proteomes" id="UP000420635">
    <property type="component" value="Unassembled WGS sequence"/>
</dbReference>
<reference evidence="2" key="1">
    <citation type="submission" date="2019-09" db="EMBL/GenBank/DDBJ databases">
        <title>Distinct polysaccharide growth profiles of human intestinal Prevotella copri isolates.</title>
        <authorList>
            <person name="Fehlner-Peach H."/>
            <person name="Magnabosco C."/>
            <person name="Raghavan V."/>
            <person name="Scher J.U."/>
            <person name="Tett A."/>
            <person name="Cox L.M."/>
            <person name="Gottsegen C."/>
            <person name="Watters A."/>
            <person name="Wiltshire- Gordon J.D."/>
            <person name="Segata N."/>
            <person name="Bonneau R."/>
            <person name="Littman D.R."/>
        </authorList>
    </citation>
    <scope>NUCLEOTIDE SEQUENCE [LARGE SCALE GENOMIC DNA]</scope>
    <source>
        <strain evidence="2">iP54</strain>
    </source>
</reference>
<gene>
    <name evidence="1" type="ORF">F7D59_06055</name>
</gene>
<accession>A0A646HL80</accession>
<name>A0A646HL80_9BACT</name>
<proteinExistence type="predicted"/>
<dbReference type="EMBL" id="VZBQ01000064">
    <property type="protein sequence ID" value="MQN89423.1"/>
    <property type="molecule type" value="Genomic_DNA"/>
</dbReference>
<sequence length="229" mass="25724">MKKISMVIVAISAMISLSGCHEDSTYVDSYFQRQSVIEELSNELKGQYSSIFIPVIYNASQEQLDYKSLWKGEVTENGQPIIHYTFGGYENRTVTLQQVPISWISFVIKDTKLAEAVKLLPDYDISIPYSFASSDEETGEASKMGKIIYSDSKVPVTLNYGGKQHLVLFNFKCPSQFVFDADKRPISPGRIQLELKSIIVDNVIVQEIDGYLGGEYFLSIMGKTDPISK</sequence>
<dbReference type="PROSITE" id="PS51257">
    <property type="entry name" value="PROKAR_LIPOPROTEIN"/>
    <property type="match status" value="1"/>
</dbReference>
<protein>
    <submittedName>
        <fullName evidence="1">DUF4840 domain-containing protein</fullName>
    </submittedName>
</protein>
<organism evidence="1 2">
    <name type="scientific">Segatella copri</name>
    <dbReference type="NCBI Taxonomy" id="165179"/>
    <lineage>
        <taxon>Bacteria</taxon>
        <taxon>Pseudomonadati</taxon>
        <taxon>Bacteroidota</taxon>
        <taxon>Bacteroidia</taxon>
        <taxon>Bacteroidales</taxon>
        <taxon>Prevotellaceae</taxon>
        <taxon>Segatella</taxon>
    </lineage>
</organism>
<evidence type="ECO:0000313" key="1">
    <source>
        <dbReference type="EMBL" id="MQN89423.1"/>
    </source>
</evidence>
<comment type="caution">
    <text evidence="1">The sequence shown here is derived from an EMBL/GenBank/DDBJ whole genome shotgun (WGS) entry which is preliminary data.</text>
</comment>
<dbReference type="RefSeq" id="WP_153114047.1">
    <property type="nucleotide sequence ID" value="NZ_VZAS01000180.1"/>
</dbReference>